<evidence type="ECO:0000313" key="1">
    <source>
        <dbReference type="EMBL" id="XPM62269.1"/>
    </source>
</evidence>
<reference evidence="1 2" key="1">
    <citation type="journal article" date="2016" name="Genome Announc.">
        <title>Draft Genome Sequence of the Thermotolerant Cyanobacterium Desertifilum sp. IPPAS B-1220.</title>
        <authorList>
            <person name="Mironov K.S."/>
            <person name="Sinetova M.A."/>
            <person name="Bolatkhan K."/>
            <person name="Zayadan B.K."/>
            <person name="Ustinova V.V."/>
            <person name="Kupriyanova E.V."/>
            <person name="Skrypnik A.N."/>
            <person name="Gogoleva N.E."/>
            <person name="Gogolev Y.V."/>
            <person name="Los D.A."/>
        </authorList>
    </citation>
    <scope>NUCLEOTIDE SEQUENCE [LARGE SCALE GENOMIC DNA]</scope>
    <source>
        <strain evidence="1 2">IPPAS B-1220</strain>
    </source>
</reference>
<dbReference type="EMBL" id="CP182909">
    <property type="protein sequence ID" value="XPM62269.1"/>
    <property type="molecule type" value="Genomic_DNA"/>
</dbReference>
<evidence type="ECO:0000313" key="2">
    <source>
        <dbReference type="Proteomes" id="UP000095472"/>
    </source>
</evidence>
<accession>A0ACD5GNP0</accession>
<sequence length="46" mass="5061">MTPNSILRGGINITSLSPLSTTDIERVEVLKEYQLPFSLDKGNRVG</sequence>
<gene>
    <name evidence="1" type="ORF">BH720_021000</name>
</gene>
<organism evidence="1 2">
    <name type="scientific">Desertifilum tharense IPPAS B-1220</name>
    <dbReference type="NCBI Taxonomy" id="1781255"/>
    <lineage>
        <taxon>Bacteria</taxon>
        <taxon>Bacillati</taxon>
        <taxon>Cyanobacteriota</taxon>
        <taxon>Cyanophyceae</taxon>
        <taxon>Desertifilales</taxon>
        <taxon>Desertifilaceae</taxon>
        <taxon>Desertifilum</taxon>
    </lineage>
</organism>
<proteinExistence type="predicted"/>
<name>A0ACD5GNP0_9CYAN</name>
<keyword evidence="2" id="KW-1185">Reference proteome</keyword>
<protein>
    <submittedName>
        <fullName evidence="1">Uncharacterized protein</fullName>
    </submittedName>
</protein>
<dbReference type="Proteomes" id="UP000095472">
    <property type="component" value="Chromosome"/>
</dbReference>